<keyword evidence="1" id="KW-0732">Signal</keyword>
<organism evidence="2 3">
    <name type="scientific">Zhongshania marina</name>
    <dbReference type="NCBI Taxonomy" id="2304603"/>
    <lineage>
        <taxon>Bacteria</taxon>
        <taxon>Pseudomonadati</taxon>
        <taxon>Pseudomonadota</taxon>
        <taxon>Gammaproteobacteria</taxon>
        <taxon>Cellvibrionales</taxon>
        <taxon>Spongiibacteraceae</taxon>
        <taxon>Zhongshania</taxon>
    </lineage>
</organism>
<sequence>MAMRLVFAFVILLLFGCASSPAPESRYLEDNFKKSVSVTLNAPNLSALHKPPLNSGLAFLKVYDFNDVCEKRSTIFGEAYKQADPVGEIYVSKADRSKLGKLPLGLVVISAGFDVHGVGTRMKCDRYFQFETRENFTYEIEVKESRPFVVSCSVSIKERGADGRYSDNISKFQRSENGGFLGLDDDLSPICGES</sequence>
<gene>
    <name evidence="2" type="ORF">C0068_05325</name>
</gene>
<dbReference type="PROSITE" id="PS51257">
    <property type="entry name" value="PROKAR_LIPOPROTEIN"/>
    <property type="match status" value="1"/>
</dbReference>
<name>A0A2S4HI68_9GAMM</name>
<dbReference type="EMBL" id="PQGG01000012">
    <property type="protein sequence ID" value="POP53694.1"/>
    <property type="molecule type" value="Genomic_DNA"/>
</dbReference>
<reference evidence="2" key="1">
    <citation type="submission" date="2018-01" db="EMBL/GenBank/DDBJ databases">
        <authorList>
            <person name="Yu X.-D."/>
        </authorList>
    </citation>
    <scope>NUCLEOTIDE SEQUENCE</scope>
    <source>
        <strain evidence="2">ZX-21</strain>
    </source>
</reference>
<dbReference type="OrthoDB" id="9910428at2"/>
<feature type="signal peptide" evidence="1">
    <location>
        <begin position="1"/>
        <end position="22"/>
    </location>
</feature>
<feature type="chain" id="PRO_5015738879" description="Lipoprotein" evidence="1">
    <location>
        <begin position="23"/>
        <end position="194"/>
    </location>
</feature>
<proteinExistence type="predicted"/>
<accession>A0A2S4HI68</accession>
<dbReference type="AlphaFoldDB" id="A0A2S4HI68"/>
<evidence type="ECO:0000256" key="1">
    <source>
        <dbReference type="SAM" id="SignalP"/>
    </source>
</evidence>
<dbReference type="RefSeq" id="WP_103683454.1">
    <property type="nucleotide sequence ID" value="NZ_PQGG01000012.1"/>
</dbReference>
<evidence type="ECO:0008006" key="4">
    <source>
        <dbReference type="Google" id="ProtNLM"/>
    </source>
</evidence>
<evidence type="ECO:0000313" key="2">
    <source>
        <dbReference type="EMBL" id="POP53694.1"/>
    </source>
</evidence>
<comment type="caution">
    <text evidence="2">The sequence shown here is derived from an EMBL/GenBank/DDBJ whole genome shotgun (WGS) entry which is preliminary data.</text>
</comment>
<evidence type="ECO:0000313" key="3">
    <source>
        <dbReference type="Proteomes" id="UP000237222"/>
    </source>
</evidence>
<protein>
    <recommendedName>
        <fullName evidence="4">Lipoprotein</fullName>
    </recommendedName>
</protein>
<dbReference type="Proteomes" id="UP000237222">
    <property type="component" value="Unassembled WGS sequence"/>
</dbReference>